<dbReference type="EMBL" id="BAABXL010000001">
    <property type="protein sequence ID" value="GAA6270207.1"/>
    <property type="molecule type" value="Genomic_DNA"/>
</dbReference>
<reference evidence="1 2" key="1">
    <citation type="submission" date="2024-04" db="EMBL/GenBank/DDBJ databases">
        <title>Defined microbial consortia suppress multidrug-resistant proinflammatory Enterobacteriaceae via ecological control.</title>
        <authorList>
            <person name="Furuichi M."/>
            <person name="Kawaguchi T."/>
            <person name="Pust M."/>
            <person name="Yasuma K."/>
            <person name="Plichta D."/>
            <person name="Hasegawa N."/>
            <person name="Ohya T."/>
            <person name="Bhattarai S."/>
            <person name="Sasajima S."/>
            <person name="Aoto Y."/>
            <person name="Tuganbaev T."/>
            <person name="Yaginuma M."/>
            <person name="Ueda M."/>
            <person name="Okahashi N."/>
            <person name="Amafuji K."/>
            <person name="Kiridooshi Y."/>
            <person name="Sugita K."/>
            <person name="Strazar M."/>
            <person name="Skelly A."/>
            <person name="Suda W."/>
            <person name="Hattori M."/>
            <person name="Nakamoto N."/>
            <person name="Caballero S."/>
            <person name="Norman J."/>
            <person name="Olle B."/>
            <person name="Tanoue T."/>
            <person name="Arita M."/>
            <person name="Bucci V."/>
            <person name="Atarashi K."/>
            <person name="Xavier R."/>
            <person name="Honda K."/>
        </authorList>
    </citation>
    <scope>NUCLEOTIDE SEQUENCE [LARGE SCALE GENOMIC DNA]</scope>
    <source>
        <strain evidence="2">f13</strain>
    </source>
</reference>
<evidence type="ECO:0000313" key="1">
    <source>
        <dbReference type="EMBL" id="GAA6270207.1"/>
    </source>
</evidence>
<name>A0ABQ0B1Q6_9FIRM</name>
<keyword evidence="2" id="KW-1185">Reference proteome</keyword>
<sequence length="360" mass="43071">MVDVTKVEIGKIYKYGELCERFGEDKKSSNSKKSQLKEWERYFRWDQLTPQKYQIKEIYEIPKEKVDGRRNNGGNSTSKYLAMDDCIMALLQKKKEFNSTIGLLLEEIGLLMVDYHLHKRNPYYFTSQGFSRGVVNNLLWKMPSVEKAVKASIERLRRDKYLSRTIETILIRVDHSSDILMPVEIKAEKEMKQQIMIDMKIQDNDLYNKENKKEFDRRYKIGLQNLFGDDASYIFQRYHLTYLEKEYAPKSQDGIDGLTRKFVKEICISMIKVDYKGFYQKENTVRQVVSLLEQLFVHMDEENWNCYKDEDFKTEMEMVFFTQFYMVQGSWRKNGRVVFEEKKDDSYRIGIKTKTDEREL</sequence>
<dbReference type="Proteomes" id="UP001600894">
    <property type="component" value="Unassembled WGS sequence"/>
</dbReference>
<gene>
    <name evidence="1" type="ORF">F130042H8_32670</name>
</gene>
<evidence type="ECO:0000313" key="2">
    <source>
        <dbReference type="Proteomes" id="UP001600894"/>
    </source>
</evidence>
<comment type="caution">
    <text evidence="1">The sequence shown here is derived from an EMBL/GenBank/DDBJ whole genome shotgun (WGS) entry which is preliminary data.</text>
</comment>
<organism evidence="1 2">
    <name type="scientific">Enterocloster alcoholdehydrogenati</name>
    <dbReference type="NCBI Taxonomy" id="2547410"/>
    <lineage>
        <taxon>Bacteria</taxon>
        <taxon>Bacillati</taxon>
        <taxon>Bacillota</taxon>
        <taxon>Clostridia</taxon>
        <taxon>Lachnospirales</taxon>
        <taxon>Lachnospiraceae</taxon>
        <taxon>Enterocloster</taxon>
    </lineage>
</organism>
<accession>A0ABQ0B1Q6</accession>
<protein>
    <submittedName>
        <fullName evidence="1">Uncharacterized protein</fullName>
    </submittedName>
</protein>
<dbReference type="RefSeq" id="WP_390470835.1">
    <property type="nucleotide sequence ID" value="NZ_BAABXL010000001.1"/>
</dbReference>
<proteinExistence type="predicted"/>